<dbReference type="Proteomes" id="UP000015102">
    <property type="component" value="Unassembled WGS sequence"/>
</dbReference>
<proteinExistence type="predicted"/>
<organism evidence="1 2">
    <name type="scientific">Megaselia scalaris</name>
    <name type="common">Humpbacked fly</name>
    <name type="synonym">Phora scalaris</name>
    <dbReference type="NCBI Taxonomy" id="36166"/>
    <lineage>
        <taxon>Eukaryota</taxon>
        <taxon>Metazoa</taxon>
        <taxon>Ecdysozoa</taxon>
        <taxon>Arthropoda</taxon>
        <taxon>Hexapoda</taxon>
        <taxon>Insecta</taxon>
        <taxon>Pterygota</taxon>
        <taxon>Neoptera</taxon>
        <taxon>Endopterygota</taxon>
        <taxon>Diptera</taxon>
        <taxon>Brachycera</taxon>
        <taxon>Muscomorpha</taxon>
        <taxon>Platypezoidea</taxon>
        <taxon>Phoridae</taxon>
        <taxon>Megaseliini</taxon>
        <taxon>Megaselia</taxon>
    </lineage>
</organism>
<sequence>MYVSLRKLLYKRLSAKTGDNQLETHHKIFLLIKDKVRLTEIRRIVRSVGLQKSIPCAQFYLVLLHL</sequence>
<reference evidence="1" key="2">
    <citation type="submission" date="2015-06" db="UniProtKB">
        <authorList>
            <consortium name="EnsemblMetazoa"/>
        </authorList>
    </citation>
    <scope>IDENTIFICATION</scope>
</reference>
<evidence type="ECO:0000313" key="2">
    <source>
        <dbReference type="Proteomes" id="UP000015102"/>
    </source>
</evidence>
<dbReference type="EMBL" id="CAQQ02189239">
    <property type="status" value="NOT_ANNOTATED_CDS"/>
    <property type="molecule type" value="Genomic_DNA"/>
</dbReference>
<keyword evidence="2" id="KW-1185">Reference proteome</keyword>
<accession>T1H0N8</accession>
<dbReference type="AlphaFoldDB" id="T1H0N8"/>
<dbReference type="EMBL" id="CAQQ02189238">
    <property type="status" value="NOT_ANNOTATED_CDS"/>
    <property type="molecule type" value="Genomic_DNA"/>
</dbReference>
<reference evidence="2" key="1">
    <citation type="submission" date="2013-02" db="EMBL/GenBank/DDBJ databases">
        <authorList>
            <person name="Hughes D."/>
        </authorList>
    </citation>
    <scope>NUCLEOTIDE SEQUENCE</scope>
    <source>
        <strain>Durham</strain>
        <strain evidence="2">NC isolate 2 -- Noor lab</strain>
    </source>
</reference>
<evidence type="ECO:0000313" key="1">
    <source>
        <dbReference type="EnsemblMetazoa" id="MESCA009719-PA"/>
    </source>
</evidence>
<protein>
    <submittedName>
        <fullName evidence="1">Uncharacterized protein</fullName>
    </submittedName>
</protein>
<name>T1H0N8_MEGSC</name>
<dbReference type="EnsemblMetazoa" id="MESCA009719-RA">
    <property type="protein sequence ID" value="MESCA009719-PA"/>
    <property type="gene ID" value="MESCA009719"/>
</dbReference>
<dbReference type="HOGENOM" id="CLU_2834085_0_0_1"/>